<protein>
    <submittedName>
        <fullName evidence="1">DUF4292 domain-containing protein</fullName>
    </submittedName>
</protein>
<evidence type="ECO:0000313" key="1">
    <source>
        <dbReference type="EMBL" id="TKC04154.1"/>
    </source>
</evidence>
<proteinExistence type="predicted"/>
<accession>A0A4U1CD82</accession>
<dbReference type="Pfam" id="PF14125">
    <property type="entry name" value="DUF4292"/>
    <property type="match status" value="1"/>
</dbReference>
<name>A0A4U1CD82_9SPHI</name>
<gene>
    <name evidence="1" type="ORF">FA047_16250</name>
</gene>
<dbReference type="Proteomes" id="UP000307244">
    <property type="component" value="Unassembled WGS sequence"/>
</dbReference>
<comment type="caution">
    <text evidence="1">The sequence shown here is derived from an EMBL/GenBank/DDBJ whole genome shotgun (WGS) entry which is preliminary data.</text>
</comment>
<dbReference type="OrthoDB" id="849114at2"/>
<organism evidence="1 2">
    <name type="scientific">Pedobacter frigoris</name>
    <dbReference type="NCBI Taxonomy" id="2571272"/>
    <lineage>
        <taxon>Bacteria</taxon>
        <taxon>Pseudomonadati</taxon>
        <taxon>Bacteroidota</taxon>
        <taxon>Sphingobacteriia</taxon>
        <taxon>Sphingobacteriales</taxon>
        <taxon>Sphingobacteriaceae</taxon>
        <taxon>Pedobacter</taxon>
    </lineage>
</organism>
<evidence type="ECO:0000313" key="2">
    <source>
        <dbReference type="Proteomes" id="UP000307244"/>
    </source>
</evidence>
<sequence>MNGNTLNKLAFAAMIVLAMGCKTKKAVVVVPPTDTTTAVSSKKIETLKMLKEKDMVFNTLSIKAKATLDINGNVNNVTMNFRMVKGEKIWVSITAFAGIEVARALITPDSIKVKNSFQGVYLKKPFSYVHTYTNKQVNFALLQSIFSGNTIDDFMVEQSDLEQQDGVWVLKGEQGDLAYNVLFNTLFKIGQTNLNDVKSGKALKVVYGDYQKIDDVLVPSNIKISSMAGTQKIGLTLDFSKIERNVPLDFPFNVPTKYEVIN</sequence>
<dbReference type="InterPro" id="IPR025634">
    <property type="entry name" value="DUF4292"/>
</dbReference>
<reference evidence="1 2" key="1">
    <citation type="submission" date="2019-04" db="EMBL/GenBank/DDBJ databases">
        <title>Pedobacter sp. RP-3-15 sp. nov., isolated from Arctic soil.</title>
        <authorList>
            <person name="Dahal R.H."/>
            <person name="Kim D.-U."/>
        </authorList>
    </citation>
    <scope>NUCLEOTIDE SEQUENCE [LARGE SCALE GENOMIC DNA]</scope>
    <source>
        <strain evidence="1 2">RP-3-15</strain>
    </source>
</reference>
<dbReference type="EMBL" id="SWBQ01000005">
    <property type="protein sequence ID" value="TKC04154.1"/>
    <property type="molecule type" value="Genomic_DNA"/>
</dbReference>
<keyword evidence="2" id="KW-1185">Reference proteome</keyword>
<dbReference type="RefSeq" id="WP_136837146.1">
    <property type="nucleotide sequence ID" value="NZ_SWBQ01000005.1"/>
</dbReference>
<dbReference type="AlphaFoldDB" id="A0A4U1CD82"/>